<dbReference type="EMBL" id="CXPG01000020">
    <property type="protein sequence ID" value="CTQ33799.1"/>
    <property type="molecule type" value="Genomic_DNA"/>
</dbReference>
<comment type="function">
    <text evidence="14 19">Joins adenosylcobinamide-GDP and alpha-ribazole to generate adenosylcobalamin (Ado-cobalamin). Also synthesizes adenosylcobalamin 5'-phosphate from adenosylcobinamide-GDP and alpha-ribazole 5'-phosphate.</text>
</comment>
<evidence type="ECO:0000256" key="12">
    <source>
        <dbReference type="ARBA" id="ARBA00022989"/>
    </source>
</evidence>
<evidence type="ECO:0000313" key="20">
    <source>
        <dbReference type="EMBL" id="CTQ33799.1"/>
    </source>
</evidence>
<evidence type="ECO:0000256" key="7">
    <source>
        <dbReference type="ARBA" id="ARBA00022475"/>
    </source>
</evidence>
<comment type="subcellular location">
    <subcellularLocation>
        <location evidence="2 19">Cell membrane</location>
        <topology evidence="2 19">Multi-pass membrane protein</topology>
    </subcellularLocation>
</comment>
<dbReference type="InterPro" id="IPR003805">
    <property type="entry name" value="CobS"/>
</dbReference>
<dbReference type="GO" id="GO:0008818">
    <property type="term" value="F:cobalamin 5'-phosphate synthase activity"/>
    <property type="evidence" value="ECO:0007669"/>
    <property type="project" value="UniProtKB-UniRule"/>
</dbReference>
<dbReference type="OrthoDB" id="9794626at2"/>
<keyword evidence="11 19" id="KW-0460">Magnesium</keyword>
<gene>
    <name evidence="20" type="primary">cobS_2</name>
    <name evidence="19" type="synonym">cobS</name>
    <name evidence="20" type="ORF">JAN5088_02585</name>
</gene>
<keyword evidence="21" id="KW-1185">Reference proteome</keyword>
<feature type="transmembrane region" description="Helical" evidence="19">
    <location>
        <begin position="177"/>
        <end position="207"/>
    </location>
</feature>
<evidence type="ECO:0000256" key="3">
    <source>
        <dbReference type="ARBA" id="ARBA00004663"/>
    </source>
</evidence>
<evidence type="ECO:0000256" key="18">
    <source>
        <dbReference type="ARBA" id="ARBA00049504"/>
    </source>
</evidence>
<dbReference type="GO" id="GO:0005886">
    <property type="term" value="C:plasma membrane"/>
    <property type="evidence" value="ECO:0007669"/>
    <property type="project" value="UniProtKB-SubCell"/>
</dbReference>
<feature type="transmembrane region" description="Helical" evidence="19">
    <location>
        <begin position="107"/>
        <end position="126"/>
    </location>
</feature>
<comment type="catalytic activity">
    <reaction evidence="17 19">
        <text>alpha-ribazole + adenosylcob(III)inamide-GDP = adenosylcob(III)alamin + GMP + H(+)</text>
        <dbReference type="Rhea" id="RHEA:16049"/>
        <dbReference type="ChEBI" id="CHEBI:10329"/>
        <dbReference type="ChEBI" id="CHEBI:15378"/>
        <dbReference type="ChEBI" id="CHEBI:18408"/>
        <dbReference type="ChEBI" id="CHEBI:58115"/>
        <dbReference type="ChEBI" id="CHEBI:60487"/>
        <dbReference type="EC" id="2.7.8.26"/>
    </reaction>
</comment>
<dbReference type="AlphaFoldDB" id="A0A0M6XRP1"/>
<evidence type="ECO:0000256" key="14">
    <source>
        <dbReference type="ARBA" id="ARBA00025228"/>
    </source>
</evidence>
<keyword evidence="10 19" id="KW-0812">Transmembrane</keyword>
<dbReference type="STRING" id="282197.SAMN04488517_102635"/>
<dbReference type="GO" id="GO:0009236">
    <property type="term" value="P:cobalamin biosynthetic process"/>
    <property type="evidence" value="ECO:0007669"/>
    <property type="project" value="UniProtKB-UniRule"/>
</dbReference>
<organism evidence="20 21">
    <name type="scientific">Jannaschia rubra</name>
    <dbReference type="NCBI Taxonomy" id="282197"/>
    <lineage>
        <taxon>Bacteria</taxon>
        <taxon>Pseudomonadati</taxon>
        <taxon>Pseudomonadota</taxon>
        <taxon>Alphaproteobacteria</taxon>
        <taxon>Rhodobacterales</taxon>
        <taxon>Roseobacteraceae</taxon>
        <taxon>Jannaschia</taxon>
    </lineage>
</organism>
<reference evidence="20 21" key="1">
    <citation type="submission" date="2015-07" db="EMBL/GenBank/DDBJ databases">
        <authorList>
            <person name="Noorani M."/>
        </authorList>
    </citation>
    <scope>NUCLEOTIDE SEQUENCE [LARGE SCALE GENOMIC DNA]</scope>
    <source>
        <strain evidence="20 21">CECT 5088</strain>
    </source>
</reference>
<proteinExistence type="inferred from homology"/>
<evidence type="ECO:0000256" key="13">
    <source>
        <dbReference type="ARBA" id="ARBA00023136"/>
    </source>
</evidence>
<comment type="catalytic activity">
    <reaction evidence="18 19">
        <text>alpha-ribazole 5'-phosphate + adenosylcob(III)inamide-GDP = adenosylcob(III)alamin 5'-phosphate + GMP + H(+)</text>
        <dbReference type="Rhea" id="RHEA:23560"/>
        <dbReference type="ChEBI" id="CHEBI:15378"/>
        <dbReference type="ChEBI" id="CHEBI:57918"/>
        <dbReference type="ChEBI" id="CHEBI:58115"/>
        <dbReference type="ChEBI" id="CHEBI:60487"/>
        <dbReference type="ChEBI" id="CHEBI:60493"/>
        <dbReference type="EC" id="2.7.8.26"/>
    </reaction>
</comment>
<keyword evidence="7 19" id="KW-1003">Cell membrane</keyword>
<comment type="pathway">
    <text evidence="3 19">Cofactor biosynthesis; adenosylcobalamin biosynthesis; adenosylcobalamin from cob(II)yrinate a,c-diamide: step 7/7.</text>
</comment>
<evidence type="ECO:0000256" key="4">
    <source>
        <dbReference type="ARBA" id="ARBA00010561"/>
    </source>
</evidence>
<dbReference type="GO" id="GO:0051073">
    <property type="term" value="F:adenosylcobinamide-GDP ribazoletransferase activity"/>
    <property type="evidence" value="ECO:0007669"/>
    <property type="project" value="UniProtKB-UniRule"/>
</dbReference>
<feature type="transmembrane region" description="Helical" evidence="19">
    <location>
        <begin position="31"/>
        <end position="54"/>
    </location>
</feature>
<dbReference type="Proteomes" id="UP000048908">
    <property type="component" value="Unassembled WGS sequence"/>
</dbReference>
<feature type="transmembrane region" description="Helical" evidence="19">
    <location>
        <begin position="138"/>
        <end position="157"/>
    </location>
</feature>
<dbReference type="NCBIfam" id="TIGR00317">
    <property type="entry name" value="cobS"/>
    <property type="match status" value="1"/>
</dbReference>
<evidence type="ECO:0000256" key="2">
    <source>
        <dbReference type="ARBA" id="ARBA00004651"/>
    </source>
</evidence>
<dbReference type="HAMAP" id="MF_00719">
    <property type="entry name" value="CobS"/>
    <property type="match status" value="1"/>
</dbReference>
<evidence type="ECO:0000256" key="19">
    <source>
        <dbReference type="HAMAP-Rule" id="MF_00719"/>
    </source>
</evidence>
<comment type="similarity">
    <text evidence="4 19">Belongs to the CobS family.</text>
</comment>
<dbReference type="PANTHER" id="PTHR34148">
    <property type="entry name" value="ADENOSYLCOBINAMIDE-GDP RIBAZOLETRANSFERASE"/>
    <property type="match status" value="1"/>
</dbReference>
<keyword evidence="9 19" id="KW-0808">Transferase</keyword>
<protein>
    <recommendedName>
        <fullName evidence="6 19">Adenosylcobinamide-GDP ribazoletransferase</fullName>
        <ecNumber evidence="5 19">2.7.8.26</ecNumber>
    </recommendedName>
    <alternativeName>
        <fullName evidence="16 19">Cobalamin synthase</fullName>
    </alternativeName>
    <alternativeName>
        <fullName evidence="15 19">Cobalamin-5'-phosphate synthase</fullName>
    </alternativeName>
</protein>
<dbReference type="PANTHER" id="PTHR34148:SF1">
    <property type="entry name" value="ADENOSYLCOBINAMIDE-GDP RIBAZOLETRANSFERASE"/>
    <property type="match status" value="1"/>
</dbReference>
<sequence length="243" mass="24741">MSPTSDLVSAAMLLTRLPVRGRPTDPAARAAWAWPVVGGLIGAIAAGVGTALGAMGAEPPVVAAVVLLSLILLTGALHEDGLADAADGLWGGGTRDRRLEIMRDSRIGTYGVIALVLSLLLRWALIAIALQQGQMVEVVLAAAIVSRAPMAIAMRWLPAARDDGVSRGAGRPPAWAAQAGLLLAGLVLLFFGGHGLVAAMLVAGVLLGVGHLARSRIGGQTGDVLGTIQQLSEIAVLVALTSR</sequence>
<evidence type="ECO:0000256" key="8">
    <source>
        <dbReference type="ARBA" id="ARBA00022573"/>
    </source>
</evidence>
<evidence type="ECO:0000256" key="17">
    <source>
        <dbReference type="ARBA" id="ARBA00048623"/>
    </source>
</evidence>
<evidence type="ECO:0000256" key="10">
    <source>
        <dbReference type="ARBA" id="ARBA00022692"/>
    </source>
</evidence>
<evidence type="ECO:0000256" key="6">
    <source>
        <dbReference type="ARBA" id="ARBA00015850"/>
    </source>
</evidence>
<dbReference type="RefSeq" id="WP_055683166.1">
    <property type="nucleotide sequence ID" value="NZ_CXPG01000020.1"/>
</dbReference>
<feature type="transmembrane region" description="Helical" evidence="19">
    <location>
        <begin position="61"/>
        <end position="78"/>
    </location>
</feature>
<evidence type="ECO:0000256" key="15">
    <source>
        <dbReference type="ARBA" id="ARBA00032605"/>
    </source>
</evidence>
<name>A0A0M6XRP1_9RHOB</name>
<comment type="cofactor">
    <cofactor evidence="1 19">
        <name>Mg(2+)</name>
        <dbReference type="ChEBI" id="CHEBI:18420"/>
    </cofactor>
</comment>
<accession>A0A0M6XRP1</accession>
<evidence type="ECO:0000256" key="16">
    <source>
        <dbReference type="ARBA" id="ARBA00032853"/>
    </source>
</evidence>
<keyword evidence="13 19" id="KW-0472">Membrane</keyword>
<dbReference type="UniPathway" id="UPA00148">
    <property type="reaction ID" value="UER00238"/>
</dbReference>
<evidence type="ECO:0000313" key="21">
    <source>
        <dbReference type="Proteomes" id="UP000048908"/>
    </source>
</evidence>
<evidence type="ECO:0000256" key="11">
    <source>
        <dbReference type="ARBA" id="ARBA00022842"/>
    </source>
</evidence>
<evidence type="ECO:0000256" key="5">
    <source>
        <dbReference type="ARBA" id="ARBA00013200"/>
    </source>
</evidence>
<dbReference type="Pfam" id="PF02654">
    <property type="entry name" value="CobS"/>
    <property type="match status" value="1"/>
</dbReference>
<keyword evidence="12 19" id="KW-1133">Transmembrane helix</keyword>
<evidence type="ECO:0000256" key="9">
    <source>
        <dbReference type="ARBA" id="ARBA00022679"/>
    </source>
</evidence>
<keyword evidence="8 19" id="KW-0169">Cobalamin biosynthesis</keyword>
<dbReference type="EC" id="2.7.8.26" evidence="5 19"/>
<evidence type="ECO:0000256" key="1">
    <source>
        <dbReference type="ARBA" id="ARBA00001946"/>
    </source>
</evidence>